<evidence type="ECO:0000313" key="2">
    <source>
        <dbReference type="Proteomes" id="UP000219993"/>
    </source>
</evidence>
<keyword evidence="2" id="KW-1185">Reference proteome</keyword>
<evidence type="ECO:0000313" key="1">
    <source>
        <dbReference type="EMBL" id="ATJ84179.1"/>
    </source>
</evidence>
<dbReference type="KEGG" id="hbe:BEI_3192"/>
<dbReference type="Proteomes" id="UP000219993">
    <property type="component" value="Chromosome"/>
</dbReference>
<dbReference type="RefSeq" id="WP_193765126.1">
    <property type="nucleotide sequence ID" value="NZ_BAAADT010000035.1"/>
</dbReference>
<reference evidence="1 2" key="1">
    <citation type="journal article" date="2017" name="Sci. Rep.">
        <title>Revealing the Saline Adaptation Strategies of the Halophilic Bacterium Halomonas beimenensis through High-throughput Omics and Transposon Mutagenesis Approaches.</title>
        <authorList>
            <person name="Chen Y.H."/>
            <person name="Lin S.S."/>
            <person name="Shyu Y.T."/>
        </authorList>
    </citation>
    <scope>NUCLEOTIDE SEQUENCE [LARGE SCALE GENOMIC DNA]</scope>
    <source>
        <strain evidence="1 2">NTU-111</strain>
    </source>
</reference>
<organism evidence="1 2">
    <name type="scientific">Halomonas beimenensis</name>
    <dbReference type="NCBI Taxonomy" id="475662"/>
    <lineage>
        <taxon>Bacteria</taxon>
        <taxon>Pseudomonadati</taxon>
        <taxon>Pseudomonadota</taxon>
        <taxon>Gammaproteobacteria</taxon>
        <taxon>Oceanospirillales</taxon>
        <taxon>Halomonadaceae</taxon>
        <taxon>Halomonas</taxon>
    </lineage>
</organism>
<gene>
    <name evidence="1" type="ORF">BEI_3192</name>
</gene>
<sequence length="48" mass="5233">MTPTLAMPLRHPQTATEAGEACGNERVFGVCFYWPGYWFSAGVPAARS</sequence>
<name>A0A291PBF5_9GAMM</name>
<dbReference type="AlphaFoldDB" id="A0A291PBF5"/>
<proteinExistence type="predicted"/>
<accession>A0A291PBF5</accession>
<protein>
    <submittedName>
        <fullName evidence="1">Uncharacterized protein</fullName>
    </submittedName>
</protein>
<dbReference type="EMBL" id="CP021435">
    <property type="protein sequence ID" value="ATJ84179.1"/>
    <property type="molecule type" value="Genomic_DNA"/>
</dbReference>